<feature type="transmembrane region" description="Helical" evidence="8">
    <location>
        <begin position="141"/>
        <end position="160"/>
    </location>
</feature>
<feature type="transmembrane region" description="Helical" evidence="8">
    <location>
        <begin position="239"/>
        <end position="259"/>
    </location>
</feature>
<feature type="transmembrane region" description="Helical" evidence="8">
    <location>
        <begin position="339"/>
        <end position="360"/>
    </location>
</feature>
<organism evidence="10 11">
    <name type="scientific">Haloplanus salinus</name>
    <dbReference type="NCBI Taxonomy" id="1126245"/>
    <lineage>
        <taxon>Archaea</taxon>
        <taxon>Methanobacteriati</taxon>
        <taxon>Methanobacteriota</taxon>
        <taxon>Stenosarchaea group</taxon>
        <taxon>Halobacteria</taxon>
        <taxon>Halobacteriales</taxon>
        <taxon>Haloferacaceae</taxon>
        <taxon>Haloplanus</taxon>
    </lineage>
</organism>
<dbReference type="AlphaFoldDB" id="A0A368NEA5"/>
<dbReference type="GO" id="GO:0008610">
    <property type="term" value="P:lipid biosynthetic process"/>
    <property type="evidence" value="ECO:0007669"/>
    <property type="project" value="UniProtKB-ARBA"/>
</dbReference>
<feature type="domain" description="Glycosyltransferase RgtA/B/C/D-like" evidence="9">
    <location>
        <begin position="94"/>
        <end position="245"/>
    </location>
</feature>
<evidence type="ECO:0000256" key="6">
    <source>
        <dbReference type="ARBA" id="ARBA00022989"/>
    </source>
</evidence>
<dbReference type="Pfam" id="PF13231">
    <property type="entry name" value="PMT_2"/>
    <property type="match status" value="1"/>
</dbReference>
<evidence type="ECO:0000256" key="8">
    <source>
        <dbReference type="SAM" id="Phobius"/>
    </source>
</evidence>
<evidence type="ECO:0000256" key="4">
    <source>
        <dbReference type="ARBA" id="ARBA00022679"/>
    </source>
</evidence>
<feature type="transmembrane region" description="Helical" evidence="8">
    <location>
        <begin position="172"/>
        <end position="189"/>
    </location>
</feature>
<evidence type="ECO:0000313" key="11">
    <source>
        <dbReference type="Proteomes" id="UP000252189"/>
    </source>
</evidence>
<name>A0A368NEA5_9EURY</name>
<keyword evidence="3" id="KW-0328">Glycosyltransferase</keyword>
<evidence type="ECO:0000256" key="5">
    <source>
        <dbReference type="ARBA" id="ARBA00022692"/>
    </source>
</evidence>
<evidence type="ECO:0000259" key="9">
    <source>
        <dbReference type="Pfam" id="PF13231"/>
    </source>
</evidence>
<reference evidence="10 11" key="1">
    <citation type="submission" date="2018-07" db="EMBL/GenBank/DDBJ databases">
        <title>Genome sequences of Haloplanus salinus JCM 18368T.</title>
        <authorList>
            <person name="Kim Y.B."/>
            <person name="Roh S.W."/>
        </authorList>
    </citation>
    <scope>NUCLEOTIDE SEQUENCE [LARGE SCALE GENOMIC DNA]</scope>
    <source>
        <strain evidence="10 11">JCM 18368</strain>
    </source>
</reference>
<accession>A0A368NEA5</accession>
<dbReference type="PANTHER" id="PTHR33908">
    <property type="entry name" value="MANNOSYLTRANSFERASE YKCB-RELATED"/>
    <property type="match status" value="1"/>
</dbReference>
<keyword evidence="11" id="KW-1185">Reference proteome</keyword>
<evidence type="ECO:0000256" key="2">
    <source>
        <dbReference type="ARBA" id="ARBA00022475"/>
    </source>
</evidence>
<dbReference type="GO" id="GO:0005886">
    <property type="term" value="C:plasma membrane"/>
    <property type="evidence" value="ECO:0007669"/>
    <property type="project" value="UniProtKB-SubCell"/>
</dbReference>
<keyword evidence="4" id="KW-0808">Transferase</keyword>
<evidence type="ECO:0000256" key="7">
    <source>
        <dbReference type="ARBA" id="ARBA00023136"/>
    </source>
</evidence>
<dbReference type="GO" id="GO:0010041">
    <property type="term" value="P:response to iron(III) ion"/>
    <property type="evidence" value="ECO:0007669"/>
    <property type="project" value="TreeGrafter"/>
</dbReference>
<keyword evidence="7 8" id="KW-0472">Membrane</keyword>
<sequence length="616" mass="64621">MPSRGGMRTRGLQATIRGTGTRLGRAVGRTPPSAAVVLAVATAAVFYRLGDRPLWWWDESFYANAAHNAIAGGHWLIPHLAGFDTIHPSPFLEKPPLAIWLEALSIGVFGPTEFAVRAPSAAATVATAVLVFLLGREIRGRGAGLVAAAAFLTTPAVIVGTNAARFGATDSLHTFLGSLLVALVWLHAADRRDVPPALVGGVAAALLLTKGFAAGAFFAALVPLLLVRRGRFSARFVGVATAVTTVAVGWWVAAVYLLVGDYFVEEIFLEPVWHRIVGADAASTSRRTLVPIFEYPYLTRLQSVFRPWWFPFLFGAVVAAVTGRRTPPDGRSGGLSPRFLVWWTAAVFAPFLFFGTKLWYVVPTFVPAALTVGWLVAAAVDGTTAAVATDASGGERGDGWPIRRSAAVVGLVAGTALAALAGPSGRLYAPADGGGVALDPSMPPDLSVLAVVAALCVGARLVSTDGLGPGLLSLPGGLSLDADAFLRALTAGVALVLVLGVLVGTPAVYAAGNGDEPADTDFRHLGETTAAVVPAGERVYVQPNAAARWFYASYEFYADRPMREVPVDRLRTDPDVRYALMTSQGVPIVDDRNPSVVAESSHLDLVLVELGPPAEP</sequence>
<evidence type="ECO:0000313" key="10">
    <source>
        <dbReference type="EMBL" id="RCU47781.1"/>
    </source>
</evidence>
<dbReference type="Proteomes" id="UP000252189">
    <property type="component" value="Unassembled WGS sequence"/>
</dbReference>
<comment type="caution">
    <text evidence="10">The sequence shown here is derived from an EMBL/GenBank/DDBJ whole genome shotgun (WGS) entry which is preliminary data.</text>
</comment>
<dbReference type="InterPro" id="IPR050297">
    <property type="entry name" value="LipidA_mod_glycosyltrf_83"/>
</dbReference>
<comment type="subcellular location">
    <subcellularLocation>
        <location evidence="1">Cell membrane</location>
        <topology evidence="1">Multi-pass membrane protein</topology>
    </subcellularLocation>
</comment>
<dbReference type="PANTHER" id="PTHR33908:SF3">
    <property type="entry name" value="UNDECAPRENYL PHOSPHATE-ALPHA-4-AMINO-4-DEOXY-L-ARABINOSE ARABINOSYL TRANSFERASE"/>
    <property type="match status" value="1"/>
</dbReference>
<keyword evidence="5 8" id="KW-0812">Transmembrane</keyword>
<feature type="transmembrane region" description="Helical" evidence="8">
    <location>
        <begin position="484"/>
        <end position="509"/>
    </location>
</feature>
<protein>
    <recommendedName>
        <fullName evidence="9">Glycosyltransferase RgtA/B/C/D-like domain-containing protein</fullName>
    </recommendedName>
</protein>
<feature type="transmembrane region" description="Helical" evidence="8">
    <location>
        <begin position="405"/>
        <end position="426"/>
    </location>
</feature>
<keyword evidence="6 8" id="KW-1133">Transmembrane helix</keyword>
<gene>
    <name evidence="10" type="ORF">DU504_11015</name>
</gene>
<dbReference type="InterPro" id="IPR038731">
    <property type="entry name" value="RgtA/B/C-like"/>
</dbReference>
<feature type="transmembrane region" description="Helical" evidence="8">
    <location>
        <begin position="201"/>
        <end position="227"/>
    </location>
</feature>
<keyword evidence="2" id="KW-1003">Cell membrane</keyword>
<dbReference type="GO" id="GO:0016763">
    <property type="term" value="F:pentosyltransferase activity"/>
    <property type="evidence" value="ECO:0007669"/>
    <property type="project" value="TreeGrafter"/>
</dbReference>
<feature type="transmembrane region" description="Helical" evidence="8">
    <location>
        <begin position="308"/>
        <end position="327"/>
    </location>
</feature>
<dbReference type="EMBL" id="QPHM01000001">
    <property type="protein sequence ID" value="RCU47781.1"/>
    <property type="molecule type" value="Genomic_DNA"/>
</dbReference>
<evidence type="ECO:0000256" key="1">
    <source>
        <dbReference type="ARBA" id="ARBA00004651"/>
    </source>
</evidence>
<proteinExistence type="predicted"/>
<evidence type="ECO:0000256" key="3">
    <source>
        <dbReference type="ARBA" id="ARBA00022676"/>
    </source>
</evidence>